<keyword evidence="2" id="KW-1185">Reference proteome</keyword>
<dbReference type="AlphaFoldDB" id="A0A238J6P8"/>
<sequence length="130" mass="14299">MSTSFKNDQHNRVCKMLSFALTLENDPVAWSGLSTVLQVRLSGFERSCLLMAVVGSMAAEDVEYVVGEVRKRQGIGMPLPPLFDASDEASWWADHASPEERKAVLVAAFLSLSHRDRDAFLASASRRDAA</sequence>
<proteinExistence type="predicted"/>
<evidence type="ECO:0000313" key="1">
    <source>
        <dbReference type="EMBL" id="SMX25912.1"/>
    </source>
</evidence>
<reference evidence="2" key="1">
    <citation type="submission" date="2017-05" db="EMBL/GenBank/DDBJ databases">
        <authorList>
            <person name="Rodrigo-Torres L."/>
            <person name="Arahal R. D."/>
            <person name="Lucena T."/>
        </authorList>
    </citation>
    <scope>NUCLEOTIDE SEQUENCE [LARGE SCALE GENOMIC DNA]</scope>
    <source>
        <strain evidence="2">CECT 8489</strain>
    </source>
</reference>
<dbReference type="Proteomes" id="UP000201838">
    <property type="component" value="Unassembled WGS sequence"/>
</dbReference>
<evidence type="ECO:0000313" key="2">
    <source>
        <dbReference type="Proteomes" id="UP000201838"/>
    </source>
</evidence>
<name>A0A238J6P8_9RHOB</name>
<dbReference type="OrthoDB" id="7874140at2"/>
<gene>
    <name evidence="1" type="ORF">BOA8489_04057</name>
</gene>
<accession>A0A238J6P8</accession>
<protein>
    <submittedName>
        <fullName evidence="1">Uncharacterized protein</fullName>
    </submittedName>
</protein>
<dbReference type="RefSeq" id="WP_141138358.1">
    <property type="nucleotide sequence ID" value="NZ_FXXQ01000055.1"/>
</dbReference>
<organism evidence="1 2">
    <name type="scientific">Boseongicola aestuarii</name>
    <dbReference type="NCBI Taxonomy" id="1470561"/>
    <lineage>
        <taxon>Bacteria</taxon>
        <taxon>Pseudomonadati</taxon>
        <taxon>Pseudomonadota</taxon>
        <taxon>Alphaproteobacteria</taxon>
        <taxon>Rhodobacterales</taxon>
        <taxon>Paracoccaceae</taxon>
        <taxon>Boseongicola</taxon>
    </lineage>
</organism>
<dbReference type="EMBL" id="FXXQ01000055">
    <property type="protein sequence ID" value="SMX25912.1"/>
    <property type="molecule type" value="Genomic_DNA"/>
</dbReference>